<dbReference type="InterPro" id="IPR055170">
    <property type="entry name" value="GFO_IDH_MocA-like_dom"/>
</dbReference>
<evidence type="ECO:0000259" key="2">
    <source>
        <dbReference type="Pfam" id="PF22725"/>
    </source>
</evidence>
<evidence type="ECO:0000259" key="1">
    <source>
        <dbReference type="Pfam" id="PF01408"/>
    </source>
</evidence>
<dbReference type="Pfam" id="PF01408">
    <property type="entry name" value="GFO_IDH_MocA"/>
    <property type="match status" value="1"/>
</dbReference>
<dbReference type="InterPro" id="IPR036291">
    <property type="entry name" value="NAD(P)-bd_dom_sf"/>
</dbReference>
<dbReference type="Proteomes" id="UP001595814">
    <property type="component" value="Unassembled WGS sequence"/>
</dbReference>
<dbReference type="SUPFAM" id="SSF51735">
    <property type="entry name" value="NAD(P)-binding Rossmann-fold domains"/>
    <property type="match status" value="1"/>
</dbReference>
<dbReference type="EMBL" id="JBHSAW010000001">
    <property type="protein sequence ID" value="MFC4094290.1"/>
    <property type="molecule type" value="Genomic_DNA"/>
</dbReference>
<organism evidence="3 4">
    <name type="scientific">Euzebyella saccharophila</name>
    <dbReference type="NCBI Taxonomy" id="679664"/>
    <lineage>
        <taxon>Bacteria</taxon>
        <taxon>Pseudomonadati</taxon>
        <taxon>Bacteroidota</taxon>
        <taxon>Flavobacteriia</taxon>
        <taxon>Flavobacteriales</taxon>
        <taxon>Flavobacteriaceae</taxon>
        <taxon>Euzebyella</taxon>
    </lineage>
</organism>
<reference evidence="4" key="1">
    <citation type="journal article" date="2019" name="Int. J. Syst. Evol. Microbiol.">
        <title>The Global Catalogue of Microorganisms (GCM) 10K type strain sequencing project: providing services to taxonomists for standard genome sequencing and annotation.</title>
        <authorList>
            <consortium name="The Broad Institute Genomics Platform"/>
            <consortium name="The Broad Institute Genome Sequencing Center for Infectious Disease"/>
            <person name="Wu L."/>
            <person name="Ma J."/>
        </authorList>
    </citation>
    <scope>NUCLEOTIDE SEQUENCE [LARGE SCALE GENOMIC DNA]</scope>
    <source>
        <strain evidence="4">CECT 7477</strain>
    </source>
</reference>
<gene>
    <name evidence="3" type="ORF">ACFOUT_00285</name>
</gene>
<dbReference type="InterPro" id="IPR000683">
    <property type="entry name" value="Gfo/Idh/MocA-like_OxRdtase_N"/>
</dbReference>
<feature type="domain" description="Gfo/Idh/MocA-like oxidoreductase N-terminal" evidence="1">
    <location>
        <begin position="4"/>
        <end position="123"/>
    </location>
</feature>
<dbReference type="PANTHER" id="PTHR43249">
    <property type="entry name" value="UDP-N-ACETYL-2-AMINO-2-DEOXY-D-GLUCURONATE OXIDASE"/>
    <property type="match status" value="1"/>
</dbReference>
<dbReference type="RefSeq" id="WP_192462537.1">
    <property type="nucleotide sequence ID" value="NZ_JACYFJ010000004.1"/>
</dbReference>
<dbReference type="InterPro" id="IPR052515">
    <property type="entry name" value="Gfo/Idh/MocA_Oxidoreductase"/>
</dbReference>
<comment type="caution">
    <text evidence="3">The sequence shown here is derived from an EMBL/GenBank/DDBJ whole genome shotgun (WGS) entry which is preliminary data.</text>
</comment>
<proteinExistence type="predicted"/>
<dbReference type="Pfam" id="PF22725">
    <property type="entry name" value="GFO_IDH_MocA_C3"/>
    <property type="match status" value="1"/>
</dbReference>
<sequence>MKSIKVAFIGAGYIADYHARAIQKIAHVEMLAVVARTLKSAQRFASKYKIPQAYDDIKPLLENRAIDAVILSTPNALHTPHALAFLDYGKDVFIEKPLAISEKEALKIETAANNIHKKVMVGHMWRFDQEAKYLKEVIERGDLGKIIKTKGYGIHENWGPSGWFTDKKLAGGGALADMGVHAIDTVRFLLNDPKPVKVYARIATNFGDYEVDDTGILVITWSNGTESIIESGWWQPHMDGPEASTAIFGTEGYARLFPTSLKFKDGDSREILSPTFSKKNEHCDQTIYDKQMAYFIDCIQKNRIPVPGLKEGIVVNKIVDAAYKSSKLGEAINILF</sequence>
<accession>A0ABV8JIS7</accession>
<dbReference type="Gene3D" id="3.40.50.720">
    <property type="entry name" value="NAD(P)-binding Rossmann-like Domain"/>
    <property type="match status" value="1"/>
</dbReference>
<dbReference type="Gene3D" id="3.30.360.10">
    <property type="entry name" value="Dihydrodipicolinate Reductase, domain 2"/>
    <property type="match status" value="1"/>
</dbReference>
<feature type="domain" description="GFO/IDH/MocA-like oxidoreductase" evidence="2">
    <location>
        <begin position="133"/>
        <end position="254"/>
    </location>
</feature>
<protein>
    <submittedName>
        <fullName evidence="3">Gfo/Idh/MocA family protein</fullName>
    </submittedName>
</protein>
<dbReference type="SUPFAM" id="SSF55347">
    <property type="entry name" value="Glyceraldehyde-3-phosphate dehydrogenase-like, C-terminal domain"/>
    <property type="match status" value="1"/>
</dbReference>
<keyword evidence="4" id="KW-1185">Reference proteome</keyword>
<evidence type="ECO:0000313" key="4">
    <source>
        <dbReference type="Proteomes" id="UP001595814"/>
    </source>
</evidence>
<evidence type="ECO:0000313" key="3">
    <source>
        <dbReference type="EMBL" id="MFC4094290.1"/>
    </source>
</evidence>
<name>A0ABV8JIS7_9FLAO</name>
<dbReference type="PANTHER" id="PTHR43249:SF1">
    <property type="entry name" value="D-GLUCOSIDE 3-DEHYDROGENASE"/>
    <property type="match status" value="1"/>
</dbReference>